<feature type="compositionally biased region" description="Polar residues" evidence="1">
    <location>
        <begin position="159"/>
        <end position="171"/>
    </location>
</feature>
<feature type="compositionally biased region" description="Acidic residues" evidence="1">
    <location>
        <begin position="1304"/>
        <end position="1321"/>
    </location>
</feature>
<protein>
    <recommendedName>
        <fullName evidence="6">Mitochondrial presequence protease</fullName>
    </recommendedName>
</protein>
<dbReference type="PANTHER" id="PTHR43016:SF16">
    <property type="entry name" value="METALLOPROTEASE, PUTATIVE (AFU_ORTHOLOGUE AFUA_4G07610)-RELATED"/>
    <property type="match status" value="1"/>
</dbReference>
<feature type="domain" description="Peptidase M16 C-terminal" evidence="3">
    <location>
        <begin position="1033"/>
        <end position="1177"/>
    </location>
</feature>
<dbReference type="eggNOG" id="KOG0961">
    <property type="taxonomic scope" value="Eukaryota"/>
</dbReference>
<dbReference type="InterPro" id="IPR007863">
    <property type="entry name" value="Peptidase_M16_C"/>
</dbReference>
<feature type="compositionally biased region" description="Basic and acidic residues" evidence="1">
    <location>
        <begin position="207"/>
        <end position="220"/>
    </location>
</feature>
<evidence type="ECO:0000259" key="2">
    <source>
        <dbReference type="Pfam" id="PF00675"/>
    </source>
</evidence>
<name>A0A0W0G2L7_MONRR</name>
<gene>
    <name evidence="4" type="ORF">WG66_4600</name>
</gene>
<dbReference type="Gene3D" id="3.30.830.10">
    <property type="entry name" value="Metalloenzyme, LuxS/M16 peptidase-like"/>
    <property type="match status" value="4"/>
</dbReference>
<feature type="region of interest" description="Disordered" evidence="1">
    <location>
        <begin position="1300"/>
        <end position="1328"/>
    </location>
</feature>
<dbReference type="FunFam" id="3.30.830.10:FF:000031">
    <property type="entry name" value="Putative zinc metalloprotease"/>
    <property type="match status" value="1"/>
</dbReference>
<evidence type="ECO:0000313" key="5">
    <source>
        <dbReference type="Proteomes" id="UP000054988"/>
    </source>
</evidence>
<comment type="caution">
    <text evidence="4">The sequence shown here is derived from an EMBL/GenBank/DDBJ whole genome shotgun (WGS) entry which is preliminary data.</text>
</comment>
<feature type="region of interest" description="Disordered" evidence="1">
    <location>
        <begin position="154"/>
        <end position="173"/>
    </location>
</feature>
<evidence type="ECO:0000259" key="3">
    <source>
        <dbReference type="Pfam" id="PF05193"/>
    </source>
</evidence>
<reference evidence="4 5" key="1">
    <citation type="submission" date="2015-12" db="EMBL/GenBank/DDBJ databases">
        <title>Draft genome sequence of Moniliophthora roreri, the causal agent of frosty pod rot of cacao.</title>
        <authorList>
            <person name="Aime M.C."/>
            <person name="Diaz-Valderrama J.R."/>
            <person name="Kijpornyongpan T."/>
            <person name="Phillips-Mora W."/>
        </authorList>
    </citation>
    <scope>NUCLEOTIDE SEQUENCE [LARGE SCALE GENOMIC DNA]</scope>
    <source>
        <strain evidence="4 5">MCA 2952</strain>
    </source>
</reference>
<evidence type="ECO:0008006" key="6">
    <source>
        <dbReference type="Google" id="ProtNLM"/>
    </source>
</evidence>
<accession>A0A0W0G2L7</accession>
<feature type="domain" description="Peptidase M16 C-terminal" evidence="3">
    <location>
        <begin position="476"/>
        <end position="672"/>
    </location>
</feature>
<dbReference type="InterPro" id="IPR011765">
    <property type="entry name" value="Pept_M16_N"/>
</dbReference>
<feature type="region of interest" description="Disordered" evidence="1">
    <location>
        <begin position="180"/>
        <end position="220"/>
    </location>
</feature>
<dbReference type="InterPro" id="IPR011249">
    <property type="entry name" value="Metalloenz_LuxS/M16"/>
</dbReference>
<dbReference type="EMBL" id="LATX01001295">
    <property type="protein sequence ID" value="KTB42801.1"/>
    <property type="molecule type" value="Genomic_DNA"/>
</dbReference>
<evidence type="ECO:0000256" key="1">
    <source>
        <dbReference type="SAM" id="MobiDB-lite"/>
    </source>
</evidence>
<dbReference type="Pfam" id="PF05193">
    <property type="entry name" value="Peptidase_M16_C"/>
    <property type="match status" value="2"/>
</dbReference>
<evidence type="ECO:0000313" key="4">
    <source>
        <dbReference type="EMBL" id="KTB42801.1"/>
    </source>
</evidence>
<dbReference type="SUPFAM" id="SSF63411">
    <property type="entry name" value="LuxS/MPP-like metallohydrolase"/>
    <property type="match status" value="4"/>
</dbReference>
<dbReference type="FunFam" id="3.30.830.10:FF:000015">
    <property type="entry name" value="Putative zinc metalloprotease"/>
    <property type="match status" value="1"/>
</dbReference>
<organism evidence="4 5">
    <name type="scientific">Moniliophthora roreri</name>
    <name type="common">Frosty pod rot fungus</name>
    <name type="synonym">Monilia roreri</name>
    <dbReference type="NCBI Taxonomy" id="221103"/>
    <lineage>
        <taxon>Eukaryota</taxon>
        <taxon>Fungi</taxon>
        <taxon>Dikarya</taxon>
        <taxon>Basidiomycota</taxon>
        <taxon>Agaricomycotina</taxon>
        <taxon>Agaricomycetes</taxon>
        <taxon>Agaricomycetidae</taxon>
        <taxon>Agaricales</taxon>
        <taxon>Marasmiineae</taxon>
        <taxon>Marasmiaceae</taxon>
        <taxon>Moniliophthora</taxon>
    </lineage>
</organism>
<dbReference type="Proteomes" id="UP000054988">
    <property type="component" value="Unassembled WGS sequence"/>
</dbReference>
<proteinExistence type="predicted"/>
<sequence>MTDTFAALREIIRHRSFADICNPRVEENRKILVAHAENGYLSQHDLTETAQFMGVCGQLPLLPLLNGVALGLVAATISTRFRIPKTLVARSSLVAAVTAATYVTTSTEEASVRRRDFVFDTFWKRLENPPGVLQALQAVTNRYDDFFDAPVVPAPEQSPLAQSASTSQPQSRWDDIRNKNAKQATPSAWDALREKHERSQVQSKKPFSKETTDVPVAQDDRSRAQAEFDAILELLGRNPLPYRPTGRLLSPRFLPFISPISPRRPASQLATMSPPNSFNVSESFNNFDLIKRVKLDFTDVTVSKWKSRVTGLSIIHLDYEAPLVSGYFVVATEIFNDSGCPHTLEHLVFMGSQKYPYKGIIDHFANRGFSNGTNAWTDTDHTAYTVVTAGEQGFLQLLPIYVDHILYPTITKAGFVTEVHHIDPKGHDSGVVYSEMQGRENTSGDLMALRMQRLLDPPESAYRSETGGLMEALRVLTVEQIREYHASYYVPHNLALIVAGKLSSGTSSLLKVVQEQVEPSLIAHGQNKGPRPAGWKRPFVETPSAHRPPLASSVQELIEFPDQDESMGELIISFLGPAPNEFLERKALDILSTYLTSSAAAPLNKEFIEIESPLCSYIYFAEDTRATRVELPIYVGSVPVVHLNNFKDKLKDSLKRIVKEGIDMERMAMVINRDERQLRSKLESAKGDTFSGTVITDFLYGAEDGSEIEASMDEINQYAAVRGWTSKQWTDLLQKYYVDAPSVTVIGRPSASLAEKLEKDEKERTAEQIEKLGPEGLKKAAKELEEAKAEHDKPIPPDVLKEFKIPDVKSIAWIPVQSLQQKGKGREADVAIASGTDLAKHINADGQELPFFVQYDHVESDFVSVHALFSLKDLPDRLRKHISTYLSAFFAVPVNRMSGERLTHEEVVNKLDDETVSYEVGLGLSSAFPQMFRVSIKVETAAYETAITWLRDLVYGADFTKERLQVVIAKIQQSLPEMKRDGNTVLGSVWADLLYDESSTSRAGGLIDQVDFIPKLAKQLQEKPEEVIADFEEIRKYLTDPSGMRFSVTGNVLKLDKPRSVWSKYFNSIPEVPLTPVPLASENLSEVGRKPVKKAIVMSLSTIESSYVTHSTMGIKGFDHPKYPAFRVALEVLNATESYLWRYIRGSGLAYGAYVSLDLESGLLSFSLYRSSNNMGAFREASTVIKGLADHSITLDDTTLEAAKSSIVYGVTKSVSTAGRAAVTSFTNQALKDVPQNYQVDLLEKFQSVTKEDVLDVLRTYFLPLFNSDSSVAIVVTAPSKAEEIEKSLKEVGFDVDRRMLEVDPNEVGEDGSEYDSDEESSSGSSER</sequence>
<dbReference type="Pfam" id="PF00675">
    <property type="entry name" value="Peptidase_M16"/>
    <property type="match status" value="1"/>
</dbReference>
<dbReference type="PANTHER" id="PTHR43016">
    <property type="entry name" value="PRESEQUENCE PROTEASE"/>
    <property type="match status" value="1"/>
</dbReference>
<feature type="domain" description="Peptidase M16 N-terminal" evidence="2">
    <location>
        <begin position="336"/>
        <end position="412"/>
    </location>
</feature>
<dbReference type="GO" id="GO:0046872">
    <property type="term" value="F:metal ion binding"/>
    <property type="evidence" value="ECO:0007669"/>
    <property type="project" value="InterPro"/>
</dbReference>